<protein>
    <submittedName>
        <fullName evidence="2">Uncharacterized protein</fullName>
    </submittedName>
</protein>
<proteinExistence type="predicted"/>
<sequence>MAEKQKQVRRHHHHHRHHDSDSSSAFQVEETMFESNNVYCVYLETEQQPTAERGLPCGCGQVEIRDQNT</sequence>
<feature type="region of interest" description="Disordered" evidence="1">
    <location>
        <begin position="1"/>
        <end position="26"/>
    </location>
</feature>
<feature type="compositionally biased region" description="Basic residues" evidence="1">
    <location>
        <begin position="7"/>
        <end position="17"/>
    </location>
</feature>
<name>A0ABQ9ZWT0_9CRUS</name>
<accession>A0ABQ9ZWT0</accession>
<organism evidence="2 3">
    <name type="scientific">Daphnia magna</name>
    <dbReference type="NCBI Taxonomy" id="35525"/>
    <lineage>
        <taxon>Eukaryota</taxon>
        <taxon>Metazoa</taxon>
        <taxon>Ecdysozoa</taxon>
        <taxon>Arthropoda</taxon>
        <taxon>Crustacea</taxon>
        <taxon>Branchiopoda</taxon>
        <taxon>Diplostraca</taxon>
        <taxon>Cladocera</taxon>
        <taxon>Anomopoda</taxon>
        <taxon>Daphniidae</taxon>
        <taxon>Daphnia</taxon>
    </lineage>
</organism>
<evidence type="ECO:0000256" key="1">
    <source>
        <dbReference type="SAM" id="MobiDB-lite"/>
    </source>
</evidence>
<dbReference type="Proteomes" id="UP001234178">
    <property type="component" value="Unassembled WGS sequence"/>
</dbReference>
<evidence type="ECO:0000313" key="3">
    <source>
        <dbReference type="Proteomes" id="UP001234178"/>
    </source>
</evidence>
<comment type="caution">
    <text evidence="2">The sequence shown here is derived from an EMBL/GenBank/DDBJ whole genome shotgun (WGS) entry which is preliminary data.</text>
</comment>
<evidence type="ECO:0000313" key="2">
    <source>
        <dbReference type="EMBL" id="KAK4017258.1"/>
    </source>
</evidence>
<keyword evidence="3" id="KW-1185">Reference proteome</keyword>
<dbReference type="EMBL" id="JAOYFB010000005">
    <property type="protein sequence ID" value="KAK4017258.1"/>
    <property type="molecule type" value="Genomic_DNA"/>
</dbReference>
<reference evidence="2 3" key="1">
    <citation type="journal article" date="2023" name="Nucleic Acids Res.">
        <title>The hologenome of Daphnia magna reveals possible DNA methylation and microbiome-mediated evolution of the host genome.</title>
        <authorList>
            <person name="Chaturvedi A."/>
            <person name="Li X."/>
            <person name="Dhandapani V."/>
            <person name="Marshall H."/>
            <person name="Kissane S."/>
            <person name="Cuenca-Cambronero M."/>
            <person name="Asole G."/>
            <person name="Calvet F."/>
            <person name="Ruiz-Romero M."/>
            <person name="Marangio P."/>
            <person name="Guigo R."/>
            <person name="Rago D."/>
            <person name="Mirbahai L."/>
            <person name="Eastwood N."/>
            <person name="Colbourne J.K."/>
            <person name="Zhou J."/>
            <person name="Mallon E."/>
            <person name="Orsini L."/>
        </authorList>
    </citation>
    <scope>NUCLEOTIDE SEQUENCE [LARGE SCALE GENOMIC DNA]</scope>
    <source>
        <strain evidence="2">LRV0_1</strain>
    </source>
</reference>
<gene>
    <name evidence="2" type="ORF">OUZ56_032205</name>
</gene>